<dbReference type="SUPFAM" id="SSF47681">
    <property type="entry name" value="C-terminal domain of B transposition protein"/>
    <property type="match status" value="1"/>
</dbReference>
<dbReference type="InterPro" id="IPR010982">
    <property type="entry name" value="Lambda_DNA-bd_dom_sf"/>
</dbReference>
<dbReference type="InterPro" id="IPR009084">
    <property type="entry name" value="B_transpositn_C"/>
</dbReference>
<dbReference type="Gene3D" id="3.40.50.300">
    <property type="entry name" value="P-loop containing nucleotide triphosphate hydrolases"/>
    <property type="match status" value="1"/>
</dbReference>
<keyword evidence="4" id="KW-1185">Reference proteome</keyword>
<dbReference type="InterPro" id="IPR027417">
    <property type="entry name" value="P-loop_NTPase"/>
</dbReference>
<reference evidence="3 4" key="1">
    <citation type="submission" date="2021-08" db="EMBL/GenBank/DDBJ databases">
        <title>Genome sequences of Xanthomonas cucurbitae isolates from 5 Midwestern US states.</title>
        <authorList>
            <person name="Hind S.R."/>
        </authorList>
    </citation>
    <scope>NUCLEOTIDE SEQUENCE [LARGE SCALE GENOMIC DNA]</scope>
    <source>
        <strain evidence="3 4">OH_261</strain>
    </source>
</reference>
<sequence>MAGAGRRPMSVNKATQPGGHFANRRAWLSDYLQTSCPDRYRSNVRIQTGVDQRSNPRAGKAGSALLKRQQMRASLARQPLKPRPYLLPKEMRLMSVTTLPTTTTELSPEQLAALRERVRVLVQDDPTYTQARIAREADVSSTTLSQFLGGTYAGSVQNVARKLQNWTKALDERTSTGRLPEGPEWVPTPTSEKIMAGLRYAQMAGDVVLIVGGAGLGKSKTIQRYVKTAPNVWHVELTPATGSVMGCLQEIAIALGLRDLTNSAAFLQRAIFQRVRETNGLLVLDESQHLSVPALDQVRAINDQTGIGLVLCGNERVYTQMSGGNRAPFLDRLYSRIGKKIVLKKATVGDADAIIAAWGIDDSPCRDAIRQIAATPGALRVLNKVLRLAATYAKAQGRAIGCNEIRHAASELGVMA</sequence>
<dbReference type="EMBL" id="CP082214">
    <property type="protein sequence ID" value="WDM72795.1"/>
    <property type="molecule type" value="Genomic_DNA"/>
</dbReference>
<feature type="domain" description="ORC1/DEAH AAA+ ATPase" evidence="2">
    <location>
        <begin position="207"/>
        <end position="319"/>
    </location>
</feature>
<dbReference type="Proteomes" id="UP001214201">
    <property type="component" value="Chromosome"/>
</dbReference>
<evidence type="ECO:0000313" key="4">
    <source>
        <dbReference type="Proteomes" id="UP001214201"/>
    </source>
</evidence>
<dbReference type="PANTHER" id="PTHR35894:SF5">
    <property type="entry name" value="MU-LIKE PROPHAGE FLUMU DNA TRANSPOSITION PROTEIN B"/>
    <property type="match status" value="1"/>
</dbReference>
<dbReference type="Pfam" id="PF09077">
    <property type="entry name" value="Phage-MuB_C"/>
    <property type="match status" value="1"/>
</dbReference>
<feature type="domain" description="B transposition protein C-terminal" evidence="1">
    <location>
        <begin position="335"/>
        <end position="412"/>
    </location>
</feature>
<protein>
    <submittedName>
        <fullName evidence="3">AAA family ATPase</fullName>
    </submittedName>
</protein>
<name>A0ABY7YFW5_9XANT</name>
<evidence type="ECO:0000259" key="1">
    <source>
        <dbReference type="Pfam" id="PF09077"/>
    </source>
</evidence>
<proteinExistence type="predicted"/>
<dbReference type="PANTHER" id="PTHR35894">
    <property type="entry name" value="GENERAL SECRETION PATHWAY PROTEIN A-RELATED"/>
    <property type="match status" value="1"/>
</dbReference>
<dbReference type="InterPro" id="IPR049945">
    <property type="entry name" value="AAA_22"/>
</dbReference>
<evidence type="ECO:0000259" key="2">
    <source>
        <dbReference type="Pfam" id="PF13401"/>
    </source>
</evidence>
<dbReference type="RefSeq" id="WP_274397005.1">
    <property type="nucleotide sequence ID" value="NZ_CP082213.1"/>
</dbReference>
<dbReference type="InterPro" id="IPR052026">
    <property type="entry name" value="ExeA_AAA_ATPase_DNA-bind"/>
</dbReference>
<dbReference type="Pfam" id="PF13401">
    <property type="entry name" value="AAA_22"/>
    <property type="match status" value="1"/>
</dbReference>
<dbReference type="InterPro" id="IPR036733">
    <property type="entry name" value="B_transposit_C_sf"/>
</dbReference>
<gene>
    <name evidence="3" type="ORF">K6978_06530</name>
</gene>
<dbReference type="Gene3D" id="1.10.1180.10">
    <property type="entry name" value="B transposition protein, C-terminal domain"/>
    <property type="match status" value="1"/>
</dbReference>
<dbReference type="SUPFAM" id="SSF52540">
    <property type="entry name" value="P-loop containing nucleoside triphosphate hydrolases"/>
    <property type="match status" value="1"/>
</dbReference>
<accession>A0ABY7YFW5</accession>
<dbReference type="Gene3D" id="1.10.260.40">
    <property type="entry name" value="lambda repressor-like DNA-binding domains"/>
    <property type="match status" value="1"/>
</dbReference>
<organism evidence="3 4">
    <name type="scientific">Xanthomonas cucurbitae</name>
    <dbReference type="NCBI Taxonomy" id="56453"/>
    <lineage>
        <taxon>Bacteria</taxon>
        <taxon>Pseudomonadati</taxon>
        <taxon>Pseudomonadota</taxon>
        <taxon>Gammaproteobacteria</taxon>
        <taxon>Lysobacterales</taxon>
        <taxon>Lysobacteraceae</taxon>
        <taxon>Xanthomonas</taxon>
    </lineage>
</organism>
<evidence type="ECO:0000313" key="3">
    <source>
        <dbReference type="EMBL" id="WDM72795.1"/>
    </source>
</evidence>